<dbReference type="PANTHER" id="PTHR42861">
    <property type="entry name" value="CALCIUM-TRANSPORTING ATPASE"/>
    <property type="match status" value="1"/>
</dbReference>
<dbReference type="InterPro" id="IPR008250">
    <property type="entry name" value="ATPase_P-typ_transduc_dom_A_sf"/>
</dbReference>
<evidence type="ECO:0000256" key="1">
    <source>
        <dbReference type="ARBA" id="ARBA00004651"/>
    </source>
</evidence>
<dbReference type="SFLD" id="SFLDS00003">
    <property type="entry name" value="Haloacid_Dehalogenase"/>
    <property type="match status" value="1"/>
</dbReference>
<protein>
    <submittedName>
        <fullName evidence="8">Haloacid dehalogenase</fullName>
    </submittedName>
</protein>
<dbReference type="AlphaFoldDB" id="A0A2I1M7J7"/>
<dbReference type="InterPro" id="IPR001757">
    <property type="entry name" value="P_typ_ATPase"/>
</dbReference>
<sequence length="800" mass="86534">MDYRVGLTQSEVNKRIERGEVNRMKTTTSRSIADIIRANIFTLFNGIILSAMVLVLLTGSWKDAVFGVVIIINTAIGVFTEVKSKITLDKLSILVAAQHTVRRDGQDVQINHDEIVLDDIVMIQSGDQVPADGEVIEDYGVELDESMLTGESRTVKKKPGDTVYSGATVVSGSALMRVTAVGEKSYAAKLTQEAKVYKRTHSDINDGINKILRFMIIIVVPLCALLIWSQMRVMGGWNTAIANGSWREAVVQAVAGIVGLIPEGLVLLTSLNFALAALRLARQNTLVQELDAVETLARVDALNLDKTGTITDGGIALDEIHILEHASYSEKQIREALWHVSNEEHPNATATAILEGLRNNHAENQQVKARVPFSSARKWSSVVLDNGQQWFVGAPEIIMSALSSVADGIREQVNSFANSGARVLVLAAADGAVEGETINANAVIQALVVCSESVRSDAAETLAWFREQGVRARVISGDNPRTVAAIAQKVKLTGDAEPRFIDARDLPQTAEEVAQVLEDVDVVGRVLPEQKKLIVQALHSQGHTVAMTGDGVNDALALKEADLGIAMGNAAPATKAVAQVILVDSLFSHLPSVVARGRQVMANMERVASLFLVKTTYSAIISVGVVLLALNFPYLPRHMTYIGWFTIGTPAFLLALAPNTRRYIPGFLQRVIHTAVPAGLVTGVSVLASTFFVPKIMGWNNVAEHMTQLRTINVCVLFVLGILMLASIAQPLTSWRGWLVAFFAVAGVVGACIPFVAQFFELHLPTGQLIPVTALVVVCAIGLWFVVCYVTDLLWRARGE</sequence>
<dbReference type="PRINTS" id="PR00119">
    <property type="entry name" value="CATATPASE"/>
</dbReference>
<keyword evidence="3" id="KW-1278">Translocase</keyword>
<dbReference type="PRINTS" id="PR00120">
    <property type="entry name" value="HATPASE"/>
</dbReference>
<feature type="domain" description="P-type ATPase A" evidence="7">
    <location>
        <begin position="96"/>
        <end position="194"/>
    </location>
</feature>
<name>A0A2I1M7J7_9BIFI</name>
<reference evidence="8 9" key="1">
    <citation type="submission" date="2017-12" db="EMBL/GenBank/DDBJ databases">
        <title>Phylogenetic diversity of female urinary microbiome.</title>
        <authorList>
            <person name="Thomas-White K."/>
            <person name="Wolfe A.J."/>
        </authorList>
    </citation>
    <scope>NUCLEOTIDE SEQUENCE [LARGE SCALE GENOMIC DNA]</scope>
    <source>
        <strain evidence="8 9">UMB0064</strain>
    </source>
</reference>
<dbReference type="SUPFAM" id="SSF81665">
    <property type="entry name" value="Calcium ATPase, transmembrane domain M"/>
    <property type="match status" value="1"/>
</dbReference>
<dbReference type="Gene3D" id="2.70.150.10">
    <property type="entry name" value="Calcium-transporting ATPase, cytoplasmic transduction domain A"/>
    <property type="match status" value="1"/>
</dbReference>
<dbReference type="InterPro" id="IPR023298">
    <property type="entry name" value="ATPase_P-typ_TM_dom_sf"/>
</dbReference>
<dbReference type="GO" id="GO:0005886">
    <property type="term" value="C:plasma membrane"/>
    <property type="evidence" value="ECO:0007669"/>
    <property type="project" value="UniProtKB-SubCell"/>
</dbReference>
<dbReference type="GO" id="GO:0016887">
    <property type="term" value="F:ATP hydrolysis activity"/>
    <property type="evidence" value="ECO:0007669"/>
    <property type="project" value="InterPro"/>
</dbReference>
<dbReference type="Pfam" id="PF00702">
    <property type="entry name" value="Hydrolase"/>
    <property type="match status" value="1"/>
</dbReference>
<dbReference type="SUPFAM" id="SSF81653">
    <property type="entry name" value="Calcium ATPase, transduction domain A"/>
    <property type="match status" value="1"/>
</dbReference>
<dbReference type="Gene3D" id="3.40.50.1000">
    <property type="entry name" value="HAD superfamily/HAD-like"/>
    <property type="match status" value="1"/>
</dbReference>
<evidence type="ECO:0000256" key="6">
    <source>
        <dbReference type="SAM" id="Phobius"/>
    </source>
</evidence>
<dbReference type="RefSeq" id="WP_101541169.1">
    <property type="nucleotide sequence ID" value="NZ_PKGU01000001.1"/>
</dbReference>
<feature type="transmembrane region" description="Helical" evidence="6">
    <location>
        <begin position="705"/>
        <end position="726"/>
    </location>
</feature>
<dbReference type="EMBL" id="PKGU01000001">
    <property type="protein sequence ID" value="PKZ16095.1"/>
    <property type="molecule type" value="Genomic_DNA"/>
</dbReference>
<comment type="caution">
    <text evidence="8">The sequence shown here is derived from an EMBL/GenBank/DDBJ whole genome shotgun (WGS) entry which is preliminary data.</text>
</comment>
<feature type="transmembrane region" description="Helical" evidence="6">
    <location>
        <begin position="671"/>
        <end position="693"/>
    </location>
</feature>
<dbReference type="Gene3D" id="1.20.1110.10">
    <property type="entry name" value="Calcium-transporting ATPase, transmembrane domain"/>
    <property type="match status" value="1"/>
</dbReference>
<keyword evidence="4 6" id="KW-1133">Transmembrane helix</keyword>
<dbReference type="SUPFAM" id="SSF56784">
    <property type="entry name" value="HAD-like"/>
    <property type="match status" value="1"/>
</dbReference>
<dbReference type="SFLD" id="SFLDF00027">
    <property type="entry name" value="p-type_atpase"/>
    <property type="match status" value="1"/>
</dbReference>
<evidence type="ECO:0000313" key="8">
    <source>
        <dbReference type="EMBL" id="PKZ16095.1"/>
    </source>
</evidence>
<evidence type="ECO:0000256" key="4">
    <source>
        <dbReference type="ARBA" id="ARBA00022989"/>
    </source>
</evidence>
<dbReference type="PROSITE" id="PS00154">
    <property type="entry name" value="ATPASE_E1_E2"/>
    <property type="match status" value="1"/>
</dbReference>
<keyword evidence="5 6" id="KW-0472">Membrane</keyword>
<evidence type="ECO:0000256" key="3">
    <source>
        <dbReference type="ARBA" id="ARBA00022967"/>
    </source>
</evidence>
<dbReference type="InterPro" id="IPR044492">
    <property type="entry name" value="P_typ_ATPase_HD_dom"/>
</dbReference>
<feature type="transmembrane region" description="Helical" evidence="6">
    <location>
        <begin position="611"/>
        <end position="635"/>
    </location>
</feature>
<dbReference type="Pfam" id="PF00122">
    <property type="entry name" value="E1-E2_ATPase"/>
    <property type="match status" value="1"/>
</dbReference>
<evidence type="ECO:0000256" key="5">
    <source>
        <dbReference type="ARBA" id="ARBA00023136"/>
    </source>
</evidence>
<dbReference type="InterPro" id="IPR059000">
    <property type="entry name" value="ATPase_P-type_domA"/>
</dbReference>
<feature type="transmembrane region" description="Helical" evidence="6">
    <location>
        <begin position="40"/>
        <end position="58"/>
    </location>
</feature>
<evidence type="ECO:0000313" key="9">
    <source>
        <dbReference type="Proteomes" id="UP000242263"/>
    </source>
</evidence>
<proteinExistence type="predicted"/>
<dbReference type="Gene3D" id="3.40.1110.10">
    <property type="entry name" value="Calcium-transporting ATPase, cytoplasmic domain N"/>
    <property type="match status" value="1"/>
</dbReference>
<dbReference type="SFLD" id="SFLDG00002">
    <property type="entry name" value="C1.7:_P-type_atpase_like"/>
    <property type="match status" value="1"/>
</dbReference>
<gene>
    <name evidence="8" type="ORF">CYJ32_01265</name>
</gene>
<feature type="transmembrane region" description="Helical" evidence="6">
    <location>
        <begin position="249"/>
        <end position="275"/>
    </location>
</feature>
<feature type="transmembrane region" description="Helical" evidence="6">
    <location>
        <begin position="772"/>
        <end position="795"/>
    </location>
</feature>
<organism evidence="8 9">
    <name type="scientific">Alloscardovia omnicolens</name>
    <dbReference type="NCBI Taxonomy" id="419015"/>
    <lineage>
        <taxon>Bacteria</taxon>
        <taxon>Bacillati</taxon>
        <taxon>Actinomycetota</taxon>
        <taxon>Actinomycetes</taxon>
        <taxon>Bifidobacteriales</taxon>
        <taxon>Bifidobacteriaceae</taxon>
        <taxon>Alloscardovia</taxon>
    </lineage>
</organism>
<dbReference type="InterPro" id="IPR036412">
    <property type="entry name" value="HAD-like_sf"/>
</dbReference>
<feature type="transmembrane region" description="Helical" evidence="6">
    <location>
        <begin position="641"/>
        <end position="659"/>
    </location>
</feature>
<dbReference type="Proteomes" id="UP000242263">
    <property type="component" value="Unassembled WGS sequence"/>
</dbReference>
<evidence type="ECO:0000256" key="2">
    <source>
        <dbReference type="ARBA" id="ARBA00022692"/>
    </source>
</evidence>
<feature type="transmembrane region" description="Helical" evidence="6">
    <location>
        <begin position="738"/>
        <end position="760"/>
    </location>
</feature>
<dbReference type="InterPro" id="IPR023299">
    <property type="entry name" value="ATPase_P-typ_cyto_dom_N"/>
</dbReference>
<dbReference type="InterPro" id="IPR023214">
    <property type="entry name" value="HAD_sf"/>
</dbReference>
<comment type="subcellular location">
    <subcellularLocation>
        <location evidence="1">Cell membrane</location>
        <topology evidence="1">Multi-pass membrane protein</topology>
    </subcellularLocation>
</comment>
<evidence type="ECO:0000259" key="7">
    <source>
        <dbReference type="Pfam" id="PF00122"/>
    </source>
</evidence>
<feature type="transmembrane region" description="Helical" evidence="6">
    <location>
        <begin position="211"/>
        <end position="229"/>
    </location>
</feature>
<keyword evidence="2 6" id="KW-0812">Transmembrane</keyword>
<dbReference type="GO" id="GO:0005524">
    <property type="term" value="F:ATP binding"/>
    <property type="evidence" value="ECO:0007669"/>
    <property type="project" value="InterPro"/>
</dbReference>
<accession>A0A2I1M7J7</accession>
<dbReference type="NCBIfam" id="TIGR01494">
    <property type="entry name" value="ATPase_P-type"/>
    <property type="match status" value="2"/>
</dbReference>
<dbReference type="InterPro" id="IPR018303">
    <property type="entry name" value="ATPase_P-typ_P_site"/>
</dbReference>
<feature type="transmembrane region" description="Helical" evidence="6">
    <location>
        <begin position="64"/>
        <end position="82"/>
    </location>
</feature>